<dbReference type="SUPFAM" id="SSF54106">
    <property type="entry name" value="LysM domain"/>
    <property type="match status" value="4"/>
</dbReference>
<evidence type="ECO:0000259" key="1">
    <source>
        <dbReference type="PROSITE" id="PS51782"/>
    </source>
</evidence>
<feature type="domain" description="LysM" evidence="1">
    <location>
        <begin position="578"/>
        <end position="622"/>
    </location>
</feature>
<dbReference type="CDD" id="cd16894">
    <property type="entry name" value="MltD-like"/>
    <property type="match status" value="1"/>
</dbReference>
<dbReference type="PROSITE" id="PS51782">
    <property type="entry name" value="LYSM"/>
    <property type="match status" value="4"/>
</dbReference>
<proteinExistence type="predicted"/>
<dbReference type="CDD" id="cd00118">
    <property type="entry name" value="LysM"/>
    <property type="match status" value="4"/>
</dbReference>
<gene>
    <name evidence="2" type="ORF">METZ01_LOCUS102088</name>
</gene>
<dbReference type="SMART" id="SM00257">
    <property type="entry name" value="LysM"/>
    <property type="match status" value="4"/>
</dbReference>
<dbReference type="EMBL" id="UINC01011125">
    <property type="protein sequence ID" value="SVA49234.1"/>
    <property type="molecule type" value="Genomic_DNA"/>
</dbReference>
<dbReference type="SUPFAM" id="SSF53955">
    <property type="entry name" value="Lysozyme-like"/>
    <property type="match status" value="1"/>
</dbReference>
<reference evidence="2" key="1">
    <citation type="submission" date="2018-05" db="EMBL/GenBank/DDBJ databases">
        <authorList>
            <person name="Lanie J.A."/>
            <person name="Ng W.-L."/>
            <person name="Kazmierczak K.M."/>
            <person name="Andrzejewski T.M."/>
            <person name="Davidsen T.M."/>
            <person name="Wayne K.J."/>
            <person name="Tettelin H."/>
            <person name="Glass J.I."/>
            <person name="Rusch D."/>
            <person name="Podicherti R."/>
            <person name="Tsui H.-C.T."/>
            <person name="Winkler M.E."/>
        </authorList>
    </citation>
    <scope>NUCLEOTIDE SEQUENCE</scope>
</reference>
<accession>A0A381W9U0</accession>
<protein>
    <recommendedName>
        <fullName evidence="1">LysM domain-containing protein</fullName>
    </recommendedName>
</protein>
<organism evidence="2">
    <name type="scientific">marine metagenome</name>
    <dbReference type="NCBI Taxonomy" id="408172"/>
    <lineage>
        <taxon>unclassified sequences</taxon>
        <taxon>metagenomes</taxon>
        <taxon>ecological metagenomes</taxon>
    </lineage>
</organism>
<dbReference type="Pfam" id="PF01476">
    <property type="entry name" value="LysM"/>
    <property type="match status" value="4"/>
</dbReference>
<dbReference type="Gene3D" id="3.10.350.10">
    <property type="entry name" value="LysM domain"/>
    <property type="match status" value="4"/>
</dbReference>
<dbReference type="InterPro" id="IPR036779">
    <property type="entry name" value="LysM_dom_sf"/>
</dbReference>
<feature type="domain" description="LysM" evidence="1">
    <location>
        <begin position="505"/>
        <end position="549"/>
    </location>
</feature>
<feature type="domain" description="LysM" evidence="1">
    <location>
        <begin position="377"/>
        <end position="421"/>
    </location>
</feature>
<dbReference type="Pfam" id="PF01464">
    <property type="entry name" value="SLT"/>
    <property type="match status" value="1"/>
</dbReference>
<dbReference type="PANTHER" id="PTHR33734:SF22">
    <property type="entry name" value="MEMBRANE-BOUND LYTIC MUREIN TRANSGLYCOSYLASE D"/>
    <property type="match status" value="1"/>
</dbReference>
<dbReference type="GO" id="GO:0008932">
    <property type="term" value="F:lytic endotransglycosylase activity"/>
    <property type="evidence" value="ECO:0007669"/>
    <property type="project" value="TreeGrafter"/>
</dbReference>
<dbReference type="PANTHER" id="PTHR33734">
    <property type="entry name" value="LYSM DOMAIN-CONTAINING GPI-ANCHORED PROTEIN 2"/>
    <property type="match status" value="1"/>
</dbReference>
<sequence length="626" mass="72264">MKFKILQNNISCFLVILLIFTFVKQLEAASPSYQPAPLRNQSLLFETSGKAIRKIKLDVSSIKKPVVKKITNSKTPYRNKFWKVEGKSYDIPIRVNSKVKSILRKFASKNRKQLIVGIQRSGKFMPMITRMLQKEGLPLDLAYMVPVESNFNVRARSKKSAVGLWQFIASTGRIYGLKINRWIDERRDPVLATKAAITYLKHLYGIFGDWELAMAAYNSGEGRVKRAINRAKKKGRKHNFWSLRLPRETRGYVPSIMAMAVIYKNPKRYGFGHVRPLSPMDETKASLTVAFSLEEVAKRSKMSFSALRDKNPALFLGVPPMTQTSYSFYVPQNNRQELMASLKQNPNPSKKWGHSYNALLGSSNRVTRVLEKFGAPIYFRVKTGDNLWDLARKHKTSIRRLARWNRLNSKSVLRVNRRLKIYVPTWRVFREIARNSSYSSTRLIALRIRVPKGGALSVIAEKYKTSVRKLMRWNKLSSPHAIRAGQRLVVGYRKASNSNLPREASVIRVPRNTTLSHLAIRYKTSARKLMTWNGLTNSRQLRTGMRLYVKAPEKIKRKQKKRIIEKKNSRRLIKVRHKIIRVRNGDTLWGIARSYRTTVKVLVALNELKSESHLRLNQKLIVPYPS</sequence>
<evidence type="ECO:0000313" key="2">
    <source>
        <dbReference type="EMBL" id="SVA49234.1"/>
    </source>
</evidence>
<dbReference type="InterPro" id="IPR018392">
    <property type="entry name" value="LysM"/>
</dbReference>
<dbReference type="InterPro" id="IPR023346">
    <property type="entry name" value="Lysozyme-like_dom_sf"/>
</dbReference>
<dbReference type="AlphaFoldDB" id="A0A381W9U0"/>
<dbReference type="Gene3D" id="1.10.530.10">
    <property type="match status" value="1"/>
</dbReference>
<feature type="domain" description="LysM" evidence="1">
    <location>
        <begin position="446"/>
        <end position="490"/>
    </location>
</feature>
<name>A0A381W9U0_9ZZZZ</name>
<dbReference type="InterPro" id="IPR008258">
    <property type="entry name" value="Transglycosylase_SLT_dom_1"/>
</dbReference>